<dbReference type="PANTHER" id="PTHR10434:SF11">
    <property type="entry name" value="1-ACYL-SN-GLYCEROL-3-PHOSPHATE ACYLTRANSFERASE"/>
    <property type="match status" value="1"/>
</dbReference>
<dbReference type="Proteomes" id="UP000215086">
    <property type="component" value="Chromosome"/>
</dbReference>
<name>A0A286RKS7_9BACT</name>
<dbReference type="SMART" id="SM00563">
    <property type="entry name" value="PlsC"/>
    <property type="match status" value="1"/>
</dbReference>
<feature type="domain" description="Phospholipid/glycerol acyltransferase" evidence="4">
    <location>
        <begin position="77"/>
        <end position="188"/>
    </location>
</feature>
<gene>
    <name evidence="5" type="ORF">THTE_3955</name>
</gene>
<accession>A0A286RKS7</accession>
<keyword evidence="3 5" id="KW-0012">Acyltransferase</keyword>
<evidence type="ECO:0000259" key="4">
    <source>
        <dbReference type="SMART" id="SM00563"/>
    </source>
</evidence>
<dbReference type="SUPFAM" id="SSF69593">
    <property type="entry name" value="Glycerol-3-phosphate (1)-acyltransferase"/>
    <property type="match status" value="1"/>
</dbReference>
<dbReference type="AlphaFoldDB" id="A0A286RKS7"/>
<comment type="pathway">
    <text evidence="1">Lipid metabolism.</text>
</comment>
<evidence type="ECO:0000256" key="2">
    <source>
        <dbReference type="ARBA" id="ARBA00022679"/>
    </source>
</evidence>
<evidence type="ECO:0000313" key="5">
    <source>
        <dbReference type="EMBL" id="ASV76556.1"/>
    </source>
</evidence>
<sequence>MVLRGTEWRQQAARDPCHGKLSITVHQKDMKAQERRNHHAINPYWYEFSRVFVRLWAALMFRIRYFGVENVPREGSLLVVSNHQSHLDPPLIGAGIPRTMHYLARKSLFRFPGFAQLIRSYGAIALDLSNPLSGLKEALACLQSGEAVLIFPEGTRSPDGELHPFHKGFRMLAVRSQARILPTAIEGAFAAWPKWKKLPRPGRVAVRYGMPLTADEYLHLDEDAFLRLVEDRVRECLWELRNTAFPAGIPRPREQNVFS</sequence>
<keyword evidence="6" id="KW-1185">Reference proteome</keyword>
<dbReference type="EMBL" id="CP018477">
    <property type="protein sequence ID" value="ASV76556.1"/>
    <property type="molecule type" value="Genomic_DNA"/>
</dbReference>
<dbReference type="Pfam" id="PF01553">
    <property type="entry name" value="Acyltransferase"/>
    <property type="match status" value="1"/>
</dbReference>
<proteinExistence type="predicted"/>
<dbReference type="GO" id="GO:0006654">
    <property type="term" value="P:phosphatidic acid biosynthetic process"/>
    <property type="evidence" value="ECO:0007669"/>
    <property type="project" value="TreeGrafter"/>
</dbReference>
<dbReference type="GO" id="GO:0003841">
    <property type="term" value="F:1-acylglycerol-3-phosphate O-acyltransferase activity"/>
    <property type="evidence" value="ECO:0007669"/>
    <property type="project" value="UniProtKB-EC"/>
</dbReference>
<dbReference type="PANTHER" id="PTHR10434">
    <property type="entry name" value="1-ACYL-SN-GLYCEROL-3-PHOSPHATE ACYLTRANSFERASE"/>
    <property type="match status" value="1"/>
</dbReference>
<evidence type="ECO:0000313" key="6">
    <source>
        <dbReference type="Proteomes" id="UP000215086"/>
    </source>
</evidence>
<organism evidence="5 6">
    <name type="scientific">Thermogutta terrifontis</name>
    <dbReference type="NCBI Taxonomy" id="1331910"/>
    <lineage>
        <taxon>Bacteria</taxon>
        <taxon>Pseudomonadati</taxon>
        <taxon>Planctomycetota</taxon>
        <taxon>Planctomycetia</taxon>
        <taxon>Pirellulales</taxon>
        <taxon>Thermoguttaceae</taxon>
        <taxon>Thermogutta</taxon>
    </lineage>
</organism>
<dbReference type="KEGG" id="ttf:THTE_3955"/>
<reference evidence="5 6" key="1">
    <citation type="journal article" name="Front. Microbiol.">
        <title>Sugar Metabolism of the First Thermophilic Planctomycete Thermogutta terrifontis: Comparative Genomic and Transcriptomic Approaches.</title>
        <authorList>
            <person name="Elcheninov A.G."/>
            <person name="Menzel P."/>
            <person name="Gudbergsdottir S.R."/>
            <person name="Slesarev A.I."/>
            <person name="Kadnikov V.V."/>
            <person name="Krogh A."/>
            <person name="Bonch-Osmolovskaya E.A."/>
            <person name="Peng X."/>
            <person name="Kublanov I.V."/>
        </authorList>
    </citation>
    <scope>NUCLEOTIDE SEQUENCE [LARGE SCALE GENOMIC DNA]</scope>
    <source>
        <strain evidence="5 6">R1</strain>
    </source>
</reference>
<dbReference type="InterPro" id="IPR002123">
    <property type="entry name" value="Plipid/glycerol_acylTrfase"/>
</dbReference>
<dbReference type="CDD" id="cd07989">
    <property type="entry name" value="LPLAT_AGPAT-like"/>
    <property type="match status" value="1"/>
</dbReference>
<keyword evidence="2 5" id="KW-0808">Transferase</keyword>
<evidence type="ECO:0000256" key="1">
    <source>
        <dbReference type="ARBA" id="ARBA00005189"/>
    </source>
</evidence>
<evidence type="ECO:0000256" key="3">
    <source>
        <dbReference type="ARBA" id="ARBA00023315"/>
    </source>
</evidence>
<dbReference type="EC" id="2.3.1.51" evidence="5"/>
<protein>
    <submittedName>
        <fullName evidence="5">1-acyl-sn-glycerol-3-phosphate acyltransferase</fullName>
        <ecNumber evidence="5">2.3.1.51</ecNumber>
    </submittedName>
</protein>